<evidence type="ECO:0000313" key="2">
    <source>
        <dbReference type="Proteomes" id="UP000003112"/>
    </source>
</evidence>
<dbReference type="RefSeq" id="WP_004346102.1">
    <property type="nucleotide sequence ID" value="NZ_GL586311.1"/>
</dbReference>
<protein>
    <recommendedName>
        <fullName evidence="3">WG repeat-containing protein</fullName>
    </recommendedName>
</protein>
<proteinExistence type="predicted"/>
<reference evidence="1 2" key="1">
    <citation type="submission" date="2010-10" db="EMBL/GenBank/DDBJ databases">
        <authorList>
            <person name="Muzny D."/>
            <person name="Qin X."/>
            <person name="Deng J."/>
            <person name="Jiang H."/>
            <person name="Liu Y."/>
            <person name="Qu J."/>
            <person name="Song X.-Z."/>
            <person name="Zhang L."/>
            <person name="Thornton R."/>
            <person name="Coyle M."/>
            <person name="Francisco L."/>
            <person name="Jackson L."/>
            <person name="Javaid M."/>
            <person name="Korchina V."/>
            <person name="Kovar C."/>
            <person name="Mata R."/>
            <person name="Mathew T."/>
            <person name="Ngo R."/>
            <person name="Nguyen L."/>
            <person name="Nguyen N."/>
            <person name="Okwuonu G."/>
            <person name="Ongeri F."/>
            <person name="Pham C."/>
            <person name="Simmons D."/>
            <person name="Wilczek-Boney K."/>
            <person name="Hale W."/>
            <person name="Jakkamsetti A."/>
            <person name="Pham P."/>
            <person name="Ruth R."/>
            <person name="San Lucas F."/>
            <person name="Warren J."/>
            <person name="Zhang J."/>
            <person name="Zhao Z."/>
            <person name="Zhou C."/>
            <person name="Zhu D."/>
            <person name="Lee S."/>
            <person name="Bess C."/>
            <person name="Blankenburg K."/>
            <person name="Forbes L."/>
            <person name="Fu Q."/>
            <person name="Gubbala S."/>
            <person name="Hirani K."/>
            <person name="Jayaseelan J.C."/>
            <person name="Lara F."/>
            <person name="Munidasa M."/>
            <person name="Palculict T."/>
            <person name="Patil S."/>
            <person name="Pu L.-L."/>
            <person name="Saada N."/>
            <person name="Tang L."/>
            <person name="Weissenberger G."/>
            <person name="Zhu Y."/>
            <person name="Hemphill L."/>
            <person name="Shang Y."/>
            <person name="Youmans B."/>
            <person name="Ayvaz T."/>
            <person name="Ross M."/>
            <person name="Santibanez J."/>
            <person name="Aqrawi P."/>
            <person name="Gross S."/>
            <person name="Joshi V."/>
            <person name="Fowler G."/>
            <person name="Nazareth L."/>
            <person name="Reid J."/>
            <person name="Worley K."/>
            <person name="Petrosino J."/>
            <person name="Highlander S."/>
            <person name="Gibbs R."/>
        </authorList>
    </citation>
    <scope>NUCLEOTIDE SEQUENCE [LARGE SCALE GENOMIC DNA]</scope>
    <source>
        <strain evidence="1 2">ATCC 33574</strain>
    </source>
</reference>
<dbReference type="Proteomes" id="UP000003112">
    <property type="component" value="Unassembled WGS sequence"/>
</dbReference>
<sequence>MKITQDNFDALYVDPIEQQQIDHFICREMARQIHRYIKAMSGSKQIMLKFEEQLATLTDADKERAIARYIDLNRKAINGLDFKQVLVRAVANYCDTYGYMLKMVNDKRRMIYYYLHMKQKYLQFHEVFEENGLFGMRDHEGKVIIAPNYQFLRTCYVYVDDLRTLPVIAQKDGRMGLILPDGQETVVSPFVYDDIALRDEYPYFEAYKGRKKYLIGKEGKVVA</sequence>
<accession>E6K8Q7</accession>
<gene>
    <name evidence="1" type="ORF">HMPREF6485_1993</name>
</gene>
<comment type="caution">
    <text evidence="1">The sequence shown here is derived from an EMBL/GenBank/DDBJ whole genome shotgun (WGS) entry which is preliminary data.</text>
</comment>
<dbReference type="AlphaFoldDB" id="E6K8Q7"/>
<keyword evidence="2" id="KW-1185">Reference proteome</keyword>
<evidence type="ECO:0008006" key="3">
    <source>
        <dbReference type="Google" id="ProtNLM"/>
    </source>
</evidence>
<dbReference type="HOGENOM" id="CLU_1234124_0_0_10"/>
<dbReference type="EMBL" id="AEPD01000031">
    <property type="protein sequence ID" value="EFU30032.1"/>
    <property type="molecule type" value="Genomic_DNA"/>
</dbReference>
<evidence type="ECO:0000313" key="1">
    <source>
        <dbReference type="EMBL" id="EFU30032.1"/>
    </source>
</evidence>
<name>E6K8Q7_9BACT</name>
<dbReference type="GeneID" id="93536720"/>
<organism evidence="1 2">
    <name type="scientific">Segatella buccae ATCC 33574</name>
    <dbReference type="NCBI Taxonomy" id="873513"/>
    <lineage>
        <taxon>Bacteria</taxon>
        <taxon>Pseudomonadati</taxon>
        <taxon>Bacteroidota</taxon>
        <taxon>Bacteroidia</taxon>
        <taxon>Bacteroidales</taxon>
        <taxon>Prevotellaceae</taxon>
        <taxon>Segatella</taxon>
    </lineage>
</organism>